<evidence type="ECO:0000313" key="3">
    <source>
        <dbReference type="Proteomes" id="UP000198896"/>
    </source>
</evidence>
<dbReference type="RefSeq" id="WP_093913505.1">
    <property type="nucleotide sequence ID" value="NZ_FONL01000008.1"/>
</dbReference>
<feature type="coiled-coil region" evidence="1">
    <location>
        <begin position="34"/>
        <end position="61"/>
    </location>
</feature>
<dbReference type="OrthoDB" id="3034986at2"/>
<dbReference type="STRING" id="1123323.SAMN05216245_10829"/>
<gene>
    <name evidence="2" type="ORF">SAMN05216245_10829</name>
</gene>
<keyword evidence="1" id="KW-0175">Coiled coil</keyword>
<organism evidence="2 3">
    <name type="scientific">Succiniclasticum ruminis DSM 9236</name>
    <dbReference type="NCBI Taxonomy" id="1123323"/>
    <lineage>
        <taxon>Bacteria</taxon>
        <taxon>Bacillati</taxon>
        <taxon>Bacillota</taxon>
        <taxon>Negativicutes</taxon>
        <taxon>Acidaminococcales</taxon>
        <taxon>Acidaminococcaceae</taxon>
        <taxon>Succiniclasticum</taxon>
    </lineage>
</organism>
<protein>
    <recommendedName>
        <fullName evidence="4">Nif11-like leader peptide domain-containing protein</fullName>
    </recommendedName>
</protein>
<accession>A0A1I2B6W8</accession>
<dbReference type="AlphaFoldDB" id="A0A1I2B6W8"/>
<name>A0A1I2B6W8_9FIRM</name>
<reference evidence="2 3" key="1">
    <citation type="submission" date="2016-10" db="EMBL/GenBank/DDBJ databases">
        <authorList>
            <person name="de Groot N.N."/>
        </authorList>
    </citation>
    <scope>NUCLEOTIDE SEQUENCE [LARGE SCALE GENOMIC DNA]</scope>
    <source>
        <strain evidence="2 3">DSM 9236</strain>
    </source>
</reference>
<dbReference type="Proteomes" id="UP000198896">
    <property type="component" value="Unassembled WGS sequence"/>
</dbReference>
<evidence type="ECO:0008006" key="4">
    <source>
        <dbReference type="Google" id="ProtNLM"/>
    </source>
</evidence>
<proteinExistence type="predicted"/>
<keyword evidence="3" id="KW-1185">Reference proteome</keyword>
<evidence type="ECO:0000256" key="1">
    <source>
        <dbReference type="SAM" id="Coils"/>
    </source>
</evidence>
<sequence>MPINGKEITKEMIMAAMKCKSADELIALAKTGGIELTKEEAEAYMAELADFELDENELKQVAGGIKTCYMVDGCSFKCGTLKDC</sequence>
<evidence type="ECO:0000313" key="2">
    <source>
        <dbReference type="EMBL" id="SFE51727.1"/>
    </source>
</evidence>
<dbReference type="EMBL" id="FONL01000008">
    <property type="protein sequence ID" value="SFE51727.1"/>
    <property type="molecule type" value="Genomic_DNA"/>
</dbReference>